<sequence>MKQSLSIAVAKVTTFLKPPNCNSTFLHKNGHLLSRSGRF</sequence>
<dbReference type="HOGENOM" id="CLU_3314034_0_0_10"/>
<comment type="caution">
    <text evidence="1">The sequence shown here is derived from an EMBL/GenBank/DDBJ whole genome shotgun (WGS) entry which is preliminary data.</text>
</comment>
<reference evidence="1 2" key="2">
    <citation type="submission" date="2008-10" db="EMBL/GenBank/DDBJ databases">
        <authorList>
            <person name="Fulton L."/>
            <person name="Clifton S."/>
            <person name="Fulton B."/>
            <person name="Xu J."/>
            <person name="Minx P."/>
            <person name="Pepin K.H."/>
            <person name="Johnson M."/>
            <person name="Bhonagiri V."/>
            <person name="Nash W.E."/>
            <person name="Mardis E.R."/>
            <person name="Wilson R.K."/>
        </authorList>
    </citation>
    <scope>NUCLEOTIDE SEQUENCE [LARGE SCALE GENOMIC DNA]</scope>
    <source>
        <strain evidence="1 2">DSM 18315</strain>
    </source>
</reference>
<proteinExistence type="predicted"/>
<evidence type="ECO:0000313" key="1">
    <source>
        <dbReference type="EMBL" id="EEC95321.1"/>
    </source>
</evidence>
<dbReference type="AlphaFoldDB" id="B7BE40"/>
<protein>
    <submittedName>
        <fullName evidence="1">Uncharacterized protein</fullName>
    </submittedName>
</protein>
<accession>B7BE40</accession>
<name>B7BE40_9BACT</name>
<dbReference type="EMBL" id="ABYH01000351">
    <property type="protein sequence ID" value="EEC95321.1"/>
    <property type="molecule type" value="Genomic_DNA"/>
</dbReference>
<evidence type="ECO:0000313" key="2">
    <source>
        <dbReference type="Proteomes" id="UP000005510"/>
    </source>
</evidence>
<gene>
    <name evidence="1" type="ORF">PRABACTJOHN_03317</name>
</gene>
<reference evidence="1 2" key="1">
    <citation type="submission" date="2008-10" db="EMBL/GenBank/DDBJ databases">
        <title>Draft genome sequence of Parabacteroides johnsonii (DSM 18315).</title>
        <authorList>
            <person name="Sudarsanam P."/>
            <person name="Ley R."/>
            <person name="Guruge J."/>
            <person name="Turnbaugh P.J."/>
            <person name="Mahowald M."/>
            <person name="Liep D."/>
            <person name="Gordon J."/>
        </authorList>
    </citation>
    <scope>NUCLEOTIDE SEQUENCE [LARGE SCALE GENOMIC DNA]</scope>
    <source>
        <strain evidence="1 2">DSM 18315</strain>
    </source>
</reference>
<organism evidence="1 2">
    <name type="scientific">Parabacteroides johnsonii DSM 18315</name>
    <dbReference type="NCBI Taxonomy" id="537006"/>
    <lineage>
        <taxon>Bacteria</taxon>
        <taxon>Pseudomonadati</taxon>
        <taxon>Bacteroidota</taxon>
        <taxon>Bacteroidia</taxon>
        <taxon>Bacteroidales</taxon>
        <taxon>Tannerellaceae</taxon>
        <taxon>Parabacteroides</taxon>
    </lineage>
</organism>
<dbReference type="Proteomes" id="UP000005510">
    <property type="component" value="Unassembled WGS sequence"/>
</dbReference>